<protein>
    <recommendedName>
        <fullName evidence="2">DUF7514 domain-containing protein</fullName>
    </recommendedName>
</protein>
<evidence type="ECO:0000259" key="2">
    <source>
        <dbReference type="Pfam" id="PF24355"/>
    </source>
</evidence>
<feature type="compositionally biased region" description="Low complexity" evidence="1">
    <location>
        <begin position="451"/>
        <end position="463"/>
    </location>
</feature>
<sequence length="496" mass="56528">MEAPHSQDGDYWGTLINADKSAAPLLEQLCLGLVQLMVKILGSLDIVFLPSLMIKQVQFESSHGSSCDLTPDKLARFYRQVGGNYDALFLETKGPALSFIYQALGCFHTLQPTKNPYEAPSIPALLPMGFVRWQVIQILLCPDEHSLYIQDALCRWDVPNPAGGTFPKVIPRTAFPETADADMLRWHERVSRRLEKDHAHWNTPQPRTSPAEANSRNGGDASSYRRTYFDTDDETLRQHHRRRSQDAQRSRLHRFETDLDGWTGSRNPSPAQPRSSSAARMPMRSKTTRPRNNREYPEKASAKKDKKTKERKQPYRKQRPEPLSESSDDEDGVFPRRRRGSIDERRPRRSSHLSPSNDAESQRRHSHDASYYKTRDRGYHTDYNNNNNNNNNKRDSSRYPPSKMKFYENMFDEPVARPSRDANSTLPYEIKESQIPRVHVRSDGTPVDAARGSTLSNGSGSSSSDRDRPRSSSGPASWVPWKSASRAGTRKVPVYD</sequence>
<organism evidence="3 4">
    <name type="scientific">Talaromyces rugulosus</name>
    <name type="common">Penicillium rugulosum</name>
    <dbReference type="NCBI Taxonomy" id="121627"/>
    <lineage>
        <taxon>Eukaryota</taxon>
        <taxon>Fungi</taxon>
        <taxon>Dikarya</taxon>
        <taxon>Ascomycota</taxon>
        <taxon>Pezizomycotina</taxon>
        <taxon>Eurotiomycetes</taxon>
        <taxon>Eurotiomycetidae</taxon>
        <taxon>Eurotiales</taxon>
        <taxon>Trichocomaceae</taxon>
        <taxon>Talaromyces</taxon>
        <taxon>Talaromyces sect. Islandici</taxon>
    </lineage>
</organism>
<dbReference type="GeneID" id="55999186"/>
<dbReference type="PANTHER" id="PTHR39611:SF2">
    <property type="entry name" value="HYDROXYPROLINE-RICH GLYCOPROTEIN DZ-HRGP"/>
    <property type="match status" value="1"/>
</dbReference>
<feature type="compositionally biased region" description="Basic and acidic residues" evidence="1">
    <location>
        <begin position="292"/>
        <end position="322"/>
    </location>
</feature>
<evidence type="ECO:0000313" key="4">
    <source>
        <dbReference type="Proteomes" id="UP000509510"/>
    </source>
</evidence>
<evidence type="ECO:0000256" key="1">
    <source>
        <dbReference type="SAM" id="MobiDB-lite"/>
    </source>
</evidence>
<dbReference type="RefSeq" id="XP_035350707.1">
    <property type="nucleotide sequence ID" value="XM_035494814.1"/>
</dbReference>
<dbReference type="Proteomes" id="UP000509510">
    <property type="component" value="Chromosome VI"/>
</dbReference>
<feature type="domain" description="DUF7514" evidence="2">
    <location>
        <begin position="13"/>
        <end position="190"/>
    </location>
</feature>
<feature type="compositionally biased region" description="Low complexity" evidence="1">
    <location>
        <begin position="265"/>
        <end position="285"/>
    </location>
</feature>
<dbReference type="KEGG" id="trg:TRUGW13939_11709"/>
<feature type="compositionally biased region" description="Basic and acidic residues" evidence="1">
    <location>
        <begin position="360"/>
        <end position="380"/>
    </location>
</feature>
<keyword evidence="4" id="KW-1185">Reference proteome</keyword>
<dbReference type="EMBL" id="CP055903">
    <property type="protein sequence ID" value="QKX64534.1"/>
    <property type="molecule type" value="Genomic_DNA"/>
</dbReference>
<feature type="compositionally biased region" description="Basic and acidic residues" evidence="1">
    <location>
        <begin position="244"/>
        <end position="257"/>
    </location>
</feature>
<dbReference type="PANTHER" id="PTHR39611">
    <property type="entry name" value="HYDROXYPROLINE-RICH GLYCOPROTEIN DZ-HRGP-RELATED"/>
    <property type="match status" value="1"/>
</dbReference>
<evidence type="ECO:0000313" key="3">
    <source>
        <dbReference type="EMBL" id="QKX64534.1"/>
    </source>
</evidence>
<dbReference type="OrthoDB" id="5420895at2759"/>
<proteinExistence type="predicted"/>
<dbReference type="Pfam" id="PF24355">
    <property type="entry name" value="DUF7514"/>
    <property type="match status" value="1"/>
</dbReference>
<reference evidence="4" key="1">
    <citation type="submission" date="2020-06" db="EMBL/GenBank/DDBJ databases">
        <title>A chromosome-scale genome assembly of Talaromyces rugulosus W13939.</title>
        <authorList>
            <person name="Wang B."/>
            <person name="Guo L."/>
            <person name="Ye K."/>
            <person name="Wang L."/>
        </authorList>
    </citation>
    <scope>NUCLEOTIDE SEQUENCE [LARGE SCALE GENOMIC DNA]</scope>
    <source>
        <strain evidence="4">W13939</strain>
    </source>
</reference>
<gene>
    <name evidence="3" type="ORF">TRUGW13939_11709</name>
</gene>
<dbReference type="InterPro" id="IPR055936">
    <property type="entry name" value="DUF7514"/>
</dbReference>
<dbReference type="AlphaFoldDB" id="A0A7H8RDM8"/>
<accession>A0A7H8RDM8</accession>
<feature type="region of interest" description="Disordered" evidence="1">
    <location>
        <begin position="196"/>
        <end position="403"/>
    </location>
</feature>
<name>A0A7H8RDM8_TALRU</name>
<feature type="region of interest" description="Disordered" evidence="1">
    <location>
        <begin position="416"/>
        <end position="496"/>
    </location>
</feature>
<feature type="compositionally biased region" description="Polar residues" evidence="1">
    <location>
        <begin position="202"/>
        <end position="217"/>
    </location>
</feature>